<feature type="region of interest" description="Disordered" evidence="5">
    <location>
        <begin position="1"/>
        <end position="22"/>
    </location>
</feature>
<evidence type="ECO:0000256" key="2">
    <source>
        <dbReference type="ARBA" id="ARBA00022988"/>
    </source>
</evidence>
<reference evidence="6 7" key="1">
    <citation type="journal article" date="2013" name="Genome Announc.">
        <title>Genome Sequence of the Obligate Gammaproteobacterial Methanotroph Methylomicrobium album Strain BG8.</title>
        <authorList>
            <person name="Kits K.D."/>
            <person name="Kalyuzhnaya M.G."/>
            <person name="Klotz M.G."/>
            <person name="Jetten M.S."/>
            <person name="Op den Camp H.J."/>
            <person name="Vuilleumier S."/>
            <person name="Bringel F."/>
            <person name="Dispirito A.A."/>
            <person name="Murrell J.C."/>
            <person name="Bruce D."/>
            <person name="Cheng J.F."/>
            <person name="Copeland A."/>
            <person name="Goodwin L."/>
            <person name="Hauser L."/>
            <person name="Lajus A."/>
            <person name="Land M.L."/>
            <person name="Lapidus A."/>
            <person name="Lucas S."/>
            <person name="Medigue C."/>
            <person name="Pitluck S."/>
            <person name="Woyke T."/>
            <person name="Zeytun A."/>
            <person name="Stein L.Y."/>
        </authorList>
    </citation>
    <scope>NUCLEOTIDE SEQUENCE [LARGE SCALE GENOMIC DNA]</scope>
    <source>
        <strain evidence="6 7">BG8</strain>
    </source>
</reference>
<dbReference type="InterPro" id="IPR002669">
    <property type="entry name" value="UreD"/>
</dbReference>
<dbReference type="HOGENOM" id="CLU_056339_0_0_6"/>
<name>H8GNX3_METAL</name>
<evidence type="ECO:0000313" key="7">
    <source>
        <dbReference type="Proteomes" id="UP000005090"/>
    </source>
</evidence>
<dbReference type="PANTHER" id="PTHR33643:SF1">
    <property type="entry name" value="UREASE ACCESSORY PROTEIN D"/>
    <property type="match status" value="1"/>
</dbReference>
<keyword evidence="7" id="KW-1185">Reference proteome</keyword>
<organism evidence="6 7">
    <name type="scientific">Methylomicrobium album BG8</name>
    <dbReference type="NCBI Taxonomy" id="686340"/>
    <lineage>
        <taxon>Bacteria</taxon>
        <taxon>Pseudomonadati</taxon>
        <taxon>Pseudomonadota</taxon>
        <taxon>Gammaproteobacteria</taxon>
        <taxon>Methylococcales</taxon>
        <taxon>Methylococcaceae</taxon>
        <taxon>Methylomicrobium</taxon>
    </lineage>
</organism>
<dbReference type="EMBL" id="CM001475">
    <property type="protein sequence ID" value="EIC28395.1"/>
    <property type="molecule type" value="Genomic_DNA"/>
</dbReference>
<evidence type="ECO:0000256" key="4">
    <source>
        <dbReference type="HAMAP-Rule" id="MF_01384"/>
    </source>
</evidence>
<evidence type="ECO:0000313" key="6">
    <source>
        <dbReference type="EMBL" id="EIC28395.1"/>
    </source>
</evidence>
<protein>
    <recommendedName>
        <fullName evidence="4">Urease accessory protein UreD</fullName>
    </recommendedName>
</protein>
<dbReference type="Pfam" id="PF01774">
    <property type="entry name" value="UreD"/>
    <property type="match status" value="1"/>
</dbReference>
<comment type="subunit">
    <text evidence="4">UreD, UreF and UreG form a complex that acts as a GTP-hydrolysis-dependent molecular chaperone, activating the urease apoprotein by helping to assemble the nickel containing metallocenter of UreC. The UreE protein probably delivers the nickel.</text>
</comment>
<evidence type="ECO:0000256" key="3">
    <source>
        <dbReference type="ARBA" id="ARBA00023186"/>
    </source>
</evidence>
<dbReference type="AlphaFoldDB" id="H8GNX3"/>
<dbReference type="HAMAP" id="MF_01384">
    <property type="entry name" value="UreD"/>
    <property type="match status" value="1"/>
</dbReference>
<keyword evidence="3 4" id="KW-0143">Chaperone</keyword>
<dbReference type="Proteomes" id="UP000005090">
    <property type="component" value="Chromosome"/>
</dbReference>
<evidence type="ECO:0000256" key="1">
    <source>
        <dbReference type="ARBA" id="ARBA00007177"/>
    </source>
</evidence>
<evidence type="ECO:0000256" key="5">
    <source>
        <dbReference type="SAM" id="MobiDB-lite"/>
    </source>
</evidence>
<dbReference type="STRING" id="686340.Metal_0545"/>
<comment type="subcellular location">
    <subcellularLocation>
        <location evidence="4">Cytoplasm</location>
    </subcellularLocation>
</comment>
<sequence>MLLAPDGSGALHPGRAGPGELPGWEAKLQLGFTRRREKTVLTERKHRGPLTVQRPFYADDGLCHLYLLHPPGGMVAGDRLTIEATLAEGCEALLTTPAAGKCYRSDARVAEQSVRLTVGDQSALEWLPQETIIFDGARLRSEMRIELGETSRFIGWDMLAFGRPAAGEIFNDGFVEAGWRLFKAGRPFHIERVLLDAEAVKANWGLQGCSSCGTLFASPASAKTLEIVRDLIGEAPGRGVTLIDDVLICRAVDARADRLRAFLQTVWAALRPAVLLRADVPPRIWAY</sequence>
<accession>H8GNX3</accession>
<comment type="function">
    <text evidence="4">Required for maturation of urease via the functional incorporation of the urease nickel metallocenter.</text>
</comment>
<dbReference type="eggNOG" id="COG0829">
    <property type="taxonomic scope" value="Bacteria"/>
</dbReference>
<dbReference type="RefSeq" id="WP_005369383.1">
    <property type="nucleotide sequence ID" value="NZ_CM001475.1"/>
</dbReference>
<keyword evidence="4" id="KW-0963">Cytoplasm</keyword>
<dbReference type="PANTHER" id="PTHR33643">
    <property type="entry name" value="UREASE ACCESSORY PROTEIN D"/>
    <property type="match status" value="1"/>
</dbReference>
<dbReference type="GO" id="GO:0016151">
    <property type="term" value="F:nickel cation binding"/>
    <property type="evidence" value="ECO:0007669"/>
    <property type="project" value="UniProtKB-UniRule"/>
</dbReference>
<gene>
    <name evidence="4" type="primary">ureD</name>
    <name evidence="6" type="ORF">Metal_0545</name>
</gene>
<dbReference type="GO" id="GO:0005737">
    <property type="term" value="C:cytoplasm"/>
    <property type="evidence" value="ECO:0007669"/>
    <property type="project" value="UniProtKB-SubCell"/>
</dbReference>
<comment type="similarity">
    <text evidence="1 4">Belongs to the UreD family.</text>
</comment>
<keyword evidence="2 4" id="KW-0996">Nickel insertion</keyword>
<proteinExistence type="inferred from homology"/>